<accession>A0AB36CPH2</accession>
<dbReference type="Proteomes" id="UP000548707">
    <property type="component" value="Unassembled WGS sequence"/>
</dbReference>
<evidence type="ECO:0000259" key="1">
    <source>
        <dbReference type="Pfam" id="PF13391"/>
    </source>
</evidence>
<organism evidence="2 3">
    <name type="scientific">Pseudomonas mandelii</name>
    <dbReference type="NCBI Taxonomy" id="75612"/>
    <lineage>
        <taxon>Bacteria</taxon>
        <taxon>Pseudomonadati</taxon>
        <taxon>Pseudomonadota</taxon>
        <taxon>Gammaproteobacteria</taxon>
        <taxon>Pseudomonadales</taxon>
        <taxon>Pseudomonadaceae</taxon>
        <taxon>Pseudomonas</taxon>
    </lineage>
</organism>
<name>A0AB36CPH2_9PSED</name>
<evidence type="ECO:0000313" key="2">
    <source>
        <dbReference type="EMBL" id="NMZ77816.1"/>
    </source>
</evidence>
<gene>
    <name evidence="2" type="ORF">HBO26_00685</name>
</gene>
<evidence type="ECO:0000313" key="3">
    <source>
        <dbReference type="Proteomes" id="UP000548707"/>
    </source>
</evidence>
<protein>
    <submittedName>
        <fullName evidence="2">HNH endonuclease</fullName>
    </submittedName>
</protein>
<keyword evidence="2" id="KW-0378">Hydrolase</keyword>
<dbReference type="GO" id="GO:0004519">
    <property type="term" value="F:endonuclease activity"/>
    <property type="evidence" value="ECO:0007669"/>
    <property type="project" value="UniProtKB-KW"/>
</dbReference>
<reference evidence="2 3" key="1">
    <citation type="journal article" date="2020" name="Front. Microbiol.">
        <title>Genetic Organization of the aprX-lipA2 Operon Affects the Proteolytic Potential of Pseudomonas Species in Milk.</title>
        <authorList>
            <person name="Maier C."/>
            <person name="Huptas C."/>
            <person name="von Neubeck M."/>
            <person name="Scherer S."/>
            <person name="Wenning M."/>
            <person name="Lucking G."/>
        </authorList>
    </citation>
    <scope>NUCLEOTIDE SEQUENCE [LARGE SCALE GENOMIC DNA]</scope>
    <source>
        <strain evidence="2 3">WS 5114</strain>
    </source>
</reference>
<dbReference type="InterPro" id="IPR003615">
    <property type="entry name" value="HNH_nuc"/>
</dbReference>
<sequence>MRTRFFSESVLQKELESAEKTAENEGDFDFINEPDARARISRAIVLRRGQGAFRRALIEAYEGTCAVTGCTALDVLEAAHIVPYRGEHTNRVDNGLLLRGDIHTLFDLGHLWIEEGNIHLAVHLLDTEYGKLNNRKLRLPRKKTDSPSADALAHHALETKKIAGIVTELLQEQA</sequence>
<proteinExistence type="predicted"/>
<dbReference type="EMBL" id="JAAQXV010000001">
    <property type="protein sequence ID" value="NMZ77816.1"/>
    <property type="molecule type" value="Genomic_DNA"/>
</dbReference>
<dbReference type="AlphaFoldDB" id="A0AB36CPH2"/>
<comment type="caution">
    <text evidence="2">The sequence shown here is derived from an EMBL/GenBank/DDBJ whole genome shotgun (WGS) entry which is preliminary data.</text>
</comment>
<keyword evidence="2" id="KW-0540">Nuclease</keyword>
<dbReference type="Pfam" id="PF13391">
    <property type="entry name" value="HNH_2"/>
    <property type="match status" value="1"/>
</dbReference>
<keyword evidence="2" id="KW-0255">Endonuclease</keyword>
<feature type="domain" description="HNH nuclease" evidence="1">
    <location>
        <begin position="65"/>
        <end position="113"/>
    </location>
</feature>